<dbReference type="InterPro" id="IPR027417">
    <property type="entry name" value="P-loop_NTPase"/>
</dbReference>
<evidence type="ECO:0000256" key="1">
    <source>
        <dbReference type="ARBA" id="ARBA00006271"/>
    </source>
</evidence>
<dbReference type="CDD" id="cd03284">
    <property type="entry name" value="ABC_MutS1"/>
    <property type="match status" value="1"/>
</dbReference>
<dbReference type="SUPFAM" id="SSF48334">
    <property type="entry name" value="DNA repair protein MutS, domain III"/>
    <property type="match status" value="1"/>
</dbReference>
<dbReference type="GO" id="GO:0140664">
    <property type="term" value="F:ATP-dependent DNA damage sensor activity"/>
    <property type="evidence" value="ECO:0007669"/>
    <property type="project" value="InterPro"/>
</dbReference>
<dbReference type="InterPro" id="IPR036187">
    <property type="entry name" value="DNA_mismatch_repair_MutS_sf"/>
</dbReference>
<dbReference type="InterPro" id="IPR007861">
    <property type="entry name" value="DNA_mismatch_repair_MutS_clamp"/>
</dbReference>
<feature type="binding site" evidence="9">
    <location>
        <begin position="593"/>
        <end position="600"/>
    </location>
    <ligand>
        <name>ATP</name>
        <dbReference type="ChEBI" id="CHEBI:30616"/>
    </ligand>
</feature>
<evidence type="ECO:0000256" key="9">
    <source>
        <dbReference type="HAMAP-Rule" id="MF_00096"/>
    </source>
</evidence>
<dbReference type="NCBIfam" id="NF003810">
    <property type="entry name" value="PRK05399.1"/>
    <property type="match status" value="1"/>
</dbReference>
<dbReference type="PROSITE" id="PS00486">
    <property type="entry name" value="DNA_MISMATCH_REPAIR_2"/>
    <property type="match status" value="1"/>
</dbReference>
<dbReference type="Gene3D" id="1.10.1420.10">
    <property type="match status" value="2"/>
</dbReference>
<dbReference type="Pfam" id="PF00488">
    <property type="entry name" value="MutS_V"/>
    <property type="match status" value="1"/>
</dbReference>
<sequence>MKNLTPMMKQYMDIKKNYEDAIVLFRLGDFYEAFFEDAEIISKILNIVLTKRQNAPMAGIPHHALDNYLKKLVDSGYKVAICEQMEDPSQAKGIVRREVTRVITPGTLIEEDLLSSENNYLMAVAFRENFNTVFVDVSTGELFVKDFEAINDLIDFVSIVNISQIICEENIFDELKDNLPNKFIEKLDDWYFEGFEDKVKETFEIVSLDHFELSNEQLRVLGALLKYLEYTLMSNLALEEPKKLEESKWMILDSKTVDNLSLIPGEKGKNLYDILNKTKTAMGSRLLKKWILQPLKVKKDIIERQEIVDAFFNDRLLLNEIREYLNGIFDVERILTRLQYGKVSPKDLISLKNTLYIIPNILDALKTNEKFSKYIQEIEEFPEVVELLERALYDDPSSTVGDGNVIKDGYSPELDDYRNLLFHSEDKLKEFEKEERERTNIQKLKVGFNQVFGYYIEVPKGQVKNVPDYYIRKQTLVNSERYITQKLKEFEEKIMSAREKVEILEKALFDELTKMILKYVNDIKKTAEKIAELDVLSTFAYVSQLYGYVKPEFDDEKFIVKEARHAVVERYVSNFVPNDIYMDSLRRMYIITGPNMSGKSTYIRQVGLIAVMAQIGCFVPAKSAKLPIFDRIFTRMGARDDISTGKSTFLVEMSEVALILSKATKDSLVLLDEVGRGTSTFDGISIAWAMSEYIYNEIKCKTIFATHFTELTELSDVYKGIKNLTIEVEETNDGIVFLHKVVDGVADRSYGIEVAKIAGVPDGVVERAKEILEVITKKSELEKKVRVLKEGQLRQIKSRKKAVEGQLTIFEVNNSEF</sequence>
<dbReference type="SMART" id="SM00534">
    <property type="entry name" value="MUTSac"/>
    <property type="match status" value="1"/>
</dbReference>
<dbReference type="SUPFAM" id="SSF55271">
    <property type="entry name" value="DNA repair protein MutS, domain I"/>
    <property type="match status" value="1"/>
</dbReference>
<dbReference type="Pfam" id="PF01624">
    <property type="entry name" value="MutS_I"/>
    <property type="match status" value="1"/>
</dbReference>
<evidence type="ECO:0000256" key="8">
    <source>
        <dbReference type="ARBA" id="ARBA00024647"/>
    </source>
</evidence>
<reference evidence="12 13" key="1">
    <citation type="submission" date="2020-08" db="EMBL/GenBank/DDBJ databases">
        <title>Genomic Encyclopedia of Type Strains, Phase IV (KMG-IV): sequencing the most valuable type-strain genomes for metagenomic binning, comparative biology and taxonomic classification.</title>
        <authorList>
            <person name="Goeker M."/>
        </authorList>
    </citation>
    <scope>NUCLEOTIDE SEQUENCE [LARGE SCALE GENOMIC DNA]</scope>
    <source>
        <strain evidence="12 13">DSM 13481</strain>
    </source>
</reference>
<dbReference type="InterPro" id="IPR007695">
    <property type="entry name" value="DNA_mismatch_repair_MutS-lik_N"/>
</dbReference>
<dbReference type="GO" id="GO:0003684">
    <property type="term" value="F:damaged DNA binding"/>
    <property type="evidence" value="ECO:0007669"/>
    <property type="project" value="UniProtKB-UniRule"/>
</dbReference>
<keyword evidence="5 9" id="KW-0067">ATP-binding</keyword>
<dbReference type="PIRSF" id="PIRSF037677">
    <property type="entry name" value="DNA_mis_repair_Msh6"/>
    <property type="match status" value="1"/>
</dbReference>
<evidence type="ECO:0000313" key="12">
    <source>
        <dbReference type="EMBL" id="MBB6062187.1"/>
    </source>
</evidence>
<dbReference type="Pfam" id="PF05188">
    <property type="entry name" value="MutS_II"/>
    <property type="match status" value="1"/>
</dbReference>
<dbReference type="InterPro" id="IPR000432">
    <property type="entry name" value="DNA_mismatch_repair_MutS_C"/>
</dbReference>
<evidence type="ECO:0000256" key="2">
    <source>
        <dbReference type="ARBA" id="ARBA00021982"/>
    </source>
</evidence>
<keyword evidence="4 9" id="KW-0227">DNA damage</keyword>
<dbReference type="PANTHER" id="PTHR11361">
    <property type="entry name" value="DNA MISMATCH REPAIR PROTEIN MUTS FAMILY MEMBER"/>
    <property type="match status" value="1"/>
</dbReference>
<dbReference type="GO" id="GO:0005524">
    <property type="term" value="F:ATP binding"/>
    <property type="evidence" value="ECO:0007669"/>
    <property type="project" value="UniProtKB-UniRule"/>
</dbReference>
<protein>
    <recommendedName>
        <fullName evidence="2 9">DNA mismatch repair protein MutS</fullName>
    </recommendedName>
</protein>
<feature type="domain" description="DNA mismatch repair proteins mutS family" evidence="11">
    <location>
        <begin position="667"/>
        <end position="683"/>
    </location>
</feature>
<dbReference type="SUPFAM" id="SSF53150">
    <property type="entry name" value="DNA repair protein MutS, domain II"/>
    <property type="match status" value="1"/>
</dbReference>
<evidence type="ECO:0000256" key="3">
    <source>
        <dbReference type="ARBA" id="ARBA00022741"/>
    </source>
</evidence>
<comment type="similarity">
    <text evidence="1 9 10">Belongs to the DNA mismatch repair MutS family.</text>
</comment>
<dbReference type="Gene3D" id="3.30.420.110">
    <property type="entry name" value="MutS, connector domain"/>
    <property type="match status" value="1"/>
</dbReference>
<accession>A0A841GII2</accession>
<dbReference type="InterPro" id="IPR017261">
    <property type="entry name" value="DNA_mismatch_repair_MutS/MSH"/>
</dbReference>
<dbReference type="SUPFAM" id="SSF52540">
    <property type="entry name" value="P-loop containing nucleoside triphosphate hydrolases"/>
    <property type="match status" value="1"/>
</dbReference>
<keyword evidence="7 9" id="KW-0234">DNA repair</keyword>
<dbReference type="GO" id="GO:0006298">
    <property type="term" value="P:mismatch repair"/>
    <property type="evidence" value="ECO:0007669"/>
    <property type="project" value="UniProtKB-UniRule"/>
</dbReference>
<keyword evidence="6 9" id="KW-0238">DNA-binding</keyword>
<dbReference type="InterPro" id="IPR005748">
    <property type="entry name" value="DNA_mismatch_repair_MutS"/>
</dbReference>
<dbReference type="AlphaFoldDB" id="A0A841GII2"/>
<dbReference type="Proteomes" id="UP000555828">
    <property type="component" value="Unassembled WGS sequence"/>
</dbReference>
<dbReference type="Gene3D" id="3.40.1170.10">
    <property type="entry name" value="DNA repair protein MutS, domain I"/>
    <property type="match status" value="1"/>
</dbReference>
<name>A0A841GII2_9BACT</name>
<organism evidence="12 13">
    <name type="scientific">Thermosipho japonicus</name>
    <dbReference type="NCBI Taxonomy" id="90323"/>
    <lineage>
        <taxon>Bacteria</taxon>
        <taxon>Thermotogati</taxon>
        <taxon>Thermotogota</taxon>
        <taxon>Thermotogae</taxon>
        <taxon>Thermotogales</taxon>
        <taxon>Fervidobacteriaceae</taxon>
        <taxon>Thermosipho</taxon>
    </lineage>
</organism>
<evidence type="ECO:0000259" key="11">
    <source>
        <dbReference type="PROSITE" id="PS00486"/>
    </source>
</evidence>
<evidence type="ECO:0000256" key="10">
    <source>
        <dbReference type="RuleBase" id="RU003756"/>
    </source>
</evidence>
<dbReference type="Gene3D" id="3.40.50.300">
    <property type="entry name" value="P-loop containing nucleotide triphosphate hydrolases"/>
    <property type="match status" value="1"/>
</dbReference>
<evidence type="ECO:0000256" key="5">
    <source>
        <dbReference type="ARBA" id="ARBA00022840"/>
    </source>
</evidence>
<dbReference type="FunFam" id="3.40.1170.10:FF:000001">
    <property type="entry name" value="DNA mismatch repair protein MutS"/>
    <property type="match status" value="1"/>
</dbReference>
<dbReference type="GO" id="GO:0030983">
    <property type="term" value="F:mismatched DNA binding"/>
    <property type="evidence" value="ECO:0007669"/>
    <property type="project" value="InterPro"/>
</dbReference>
<dbReference type="InterPro" id="IPR007696">
    <property type="entry name" value="DNA_mismatch_repair_MutS_core"/>
</dbReference>
<dbReference type="SMART" id="SM00533">
    <property type="entry name" value="MUTSd"/>
    <property type="match status" value="1"/>
</dbReference>
<comment type="function">
    <text evidence="8 9">This protein is involved in the repair of mismatches in DNA. It is possible that it carries out the mismatch recognition step. This protein has a weak ATPase activity.</text>
</comment>
<dbReference type="EMBL" id="JACHEX010000001">
    <property type="protein sequence ID" value="MBB6062187.1"/>
    <property type="molecule type" value="Genomic_DNA"/>
</dbReference>
<dbReference type="InterPro" id="IPR036678">
    <property type="entry name" value="MutS_con_dom_sf"/>
</dbReference>
<dbReference type="Pfam" id="PF05190">
    <property type="entry name" value="MutS_IV"/>
    <property type="match status" value="1"/>
</dbReference>
<comment type="caution">
    <text evidence="12">The sequence shown here is derived from an EMBL/GenBank/DDBJ whole genome shotgun (WGS) entry which is preliminary data.</text>
</comment>
<gene>
    <name evidence="9" type="primary">mutS</name>
    <name evidence="12" type="ORF">HNP65_000609</name>
</gene>
<proteinExistence type="inferred from homology"/>
<evidence type="ECO:0000256" key="6">
    <source>
        <dbReference type="ARBA" id="ARBA00023125"/>
    </source>
</evidence>
<dbReference type="InterPro" id="IPR045076">
    <property type="entry name" value="MutS"/>
</dbReference>
<keyword evidence="3 9" id="KW-0547">Nucleotide-binding</keyword>
<dbReference type="PANTHER" id="PTHR11361:SF34">
    <property type="entry name" value="DNA MISMATCH REPAIR PROTEIN MSH1, MITOCHONDRIAL"/>
    <property type="match status" value="1"/>
</dbReference>
<dbReference type="HAMAP" id="MF_00096">
    <property type="entry name" value="MutS"/>
    <property type="match status" value="1"/>
</dbReference>
<evidence type="ECO:0000313" key="13">
    <source>
        <dbReference type="Proteomes" id="UP000555828"/>
    </source>
</evidence>
<dbReference type="InterPro" id="IPR016151">
    <property type="entry name" value="DNA_mismatch_repair_MutS_N"/>
</dbReference>
<keyword evidence="13" id="KW-1185">Reference proteome</keyword>
<evidence type="ECO:0000256" key="4">
    <source>
        <dbReference type="ARBA" id="ARBA00022763"/>
    </source>
</evidence>
<dbReference type="FunFam" id="3.40.50.300:FF:000870">
    <property type="entry name" value="MutS protein homolog 4"/>
    <property type="match status" value="1"/>
</dbReference>
<dbReference type="Pfam" id="PF05192">
    <property type="entry name" value="MutS_III"/>
    <property type="match status" value="1"/>
</dbReference>
<dbReference type="NCBIfam" id="TIGR01070">
    <property type="entry name" value="mutS1"/>
    <property type="match status" value="1"/>
</dbReference>
<dbReference type="GO" id="GO:0005829">
    <property type="term" value="C:cytosol"/>
    <property type="evidence" value="ECO:0007669"/>
    <property type="project" value="TreeGrafter"/>
</dbReference>
<evidence type="ECO:0000256" key="7">
    <source>
        <dbReference type="ARBA" id="ARBA00023204"/>
    </source>
</evidence>
<dbReference type="InterPro" id="IPR007860">
    <property type="entry name" value="DNA_mmatch_repair_MutS_con_dom"/>
</dbReference>